<dbReference type="InterPro" id="IPR001412">
    <property type="entry name" value="aa-tRNA-synth_I_CS"/>
</dbReference>
<dbReference type="PROSITE" id="PS00178">
    <property type="entry name" value="AA_TRNA_LIGASE_I"/>
    <property type="match status" value="1"/>
</dbReference>
<dbReference type="EC" id="6.1.1.17" evidence="7"/>
<feature type="domain" description="Glutamyl/glutaminyl-tRNA synthetase class Ib catalytic" evidence="8">
    <location>
        <begin position="111"/>
        <end position="277"/>
    </location>
</feature>
<comment type="caution">
    <text evidence="10">The sequence shown here is derived from an EMBL/GenBank/DDBJ whole genome shotgun (WGS) entry which is preliminary data.</text>
</comment>
<dbReference type="GO" id="GO:0004818">
    <property type="term" value="F:glutamate-tRNA ligase activity"/>
    <property type="evidence" value="ECO:0007669"/>
    <property type="project" value="UniProtKB-UniRule"/>
</dbReference>
<evidence type="ECO:0000256" key="1">
    <source>
        <dbReference type="ARBA" id="ARBA00007894"/>
    </source>
</evidence>
<protein>
    <recommendedName>
        <fullName evidence="7">Glutamate--tRNA ligase</fullName>
        <ecNumber evidence="7">6.1.1.17</ecNumber>
    </recommendedName>
    <alternativeName>
        <fullName evidence="7">Glutamyl-tRNA synthetase</fullName>
        <shortName evidence="7">GluRS</shortName>
    </alternativeName>
</protein>
<comment type="caution">
    <text evidence="7">Lacks conserved residue(s) required for the propagation of feature annotation.</text>
</comment>
<dbReference type="PANTHER" id="PTHR43311">
    <property type="entry name" value="GLUTAMATE--TRNA LIGASE"/>
    <property type="match status" value="1"/>
</dbReference>
<dbReference type="InterPro" id="IPR049940">
    <property type="entry name" value="GluQ/Sye"/>
</dbReference>
<evidence type="ECO:0000313" key="11">
    <source>
        <dbReference type="Proteomes" id="UP000231195"/>
    </source>
</evidence>
<dbReference type="NCBIfam" id="TIGR00464">
    <property type="entry name" value="gltX_bact"/>
    <property type="match status" value="1"/>
</dbReference>
<evidence type="ECO:0000259" key="9">
    <source>
        <dbReference type="Pfam" id="PF19269"/>
    </source>
</evidence>
<evidence type="ECO:0000256" key="6">
    <source>
        <dbReference type="ARBA" id="ARBA00023146"/>
    </source>
</evidence>
<dbReference type="InterPro" id="IPR004527">
    <property type="entry name" value="Glu-tRNA-ligase_bac/mito"/>
</dbReference>
<comment type="subcellular location">
    <subcellularLocation>
        <location evidence="7">Cytoplasm</location>
    </subcellularLocation>
</comment>
<dbReference type="SUPFAM" id="SSF48163">
    <property type="entry name" value="An anticodon-binding domain of class I aminoacyl-tRNA synthetases"/>
    <property type="match status" value="1"/>
</dbReference>
<keyword evidence="6 7" id="KW-0030">Aminoacyl-tRNA synthetase</keyword>
<feature type="short sequence motif" description="'HIGH' region" evidence="7">
    <location>
        <begin position="10"/>
        <end position="20"/>
    </location>
</feature>
<evidence type="ECO:0000313" key="10">
    <source>
        <dbReference type="EMBL" id="PJA39079.1"/>
    </source>
</evidence>
<dbReference type="InterPro" id="IPR000924">
    <property type="entry name" value="Glu/Gln-tRNA-synth"/>
</dbReference>
<dbReference type="GO" id="GO:0006424">
    <property type="term" value="P:glutamyl-tRNA aminoacylation"/>
    <property type="evidence" value="ECO:0007669"/>
    <property type="project" value="UniProtKB-UniRule"/>
</dbReference>
<comment type="subunit">
    <text evidence="7">Monomer.</text>
</comment>
<evidence type="ECO:0000256" key="4">
    <source>
        <dbReference type="ARBA" id="ARBA00022840"/>
    </source>
</evidence>
<accession>A0A2M7WZP1</accession>
<dbReference type="GO" id="GO:0008270">
    <property type="term" value="F:zinc ion binding"/>
    <property type="evidence" value="ECO:0007669"/>
    <property type="project" value="InterPro"/>
</dbReference>
<feature type="binding site" evidence="7">
    <location>
        <position position="211"/>
    </location>
    <ligand>
        <name>ATP</name>
        <dbReference type="ChEBI" id="CHEBI:30616"/>
    </ligand>
</feature>
<dbReference type="HAMAP" id="MF_00022">
    <property type="entry name" value="Glu_tRNA_synth_type1"/>
    <property type="match status" value="1"/>
</dbReference>
<evidence type="ECO:0000256" key="7">
    <source>
        <dbReference type="HAMAP-Rule" id="MF_00022"/>
    </source>
</evidence>
<feature type="domain" description="Glutamyl/glutaminyl-tRNA synthetase class Ib catalytic" evidence="8">
    <location>
        <begin position="3"/>
        <end position="107"/>
    </location>
</feature>
<dbReference type="PRINTS" id="PR00987">
    <property type="entry name" value="TRNASYNTHGLU"/>
</dbReference>
<dbReference type="Proteomes" id="UP000231195">
    <property type="component" value="Unassembled WGS sequence"/>
</dbReference>
<comment type="function">
    <text evidence="7">Catalyzes the attachment of glutamate to tRNA(Glu) in a two-step reaction: glutamate is first activated by ATP to form Glu-AMP and then transferred to the acceptor end of tRNA(Glu).</text>
</comment>
<feature type="domain" description="Aminoacyl-tRNA synthetase class I anticodon-binding" evidence="9">
    <location>
        <begin position="305"/>
        <end position="435"/>
    </location>
</feature>
<dbReference type="InterPro" id="IPR033910">
    <property type="entry name" value="GluRS_core"/>
</dbReference>
<gene>
    <name evidence="7 10" type="primary">gltX</name>
    <name evidence="10" type="ORF">CO179_05915</name>
</gene>
<dbReference type="InterPro" id="IPR045462">
    <property type="entry name" value="aa-tRNA-synth_I_cd-bd"/>
</dbReference>
<dbReference type="InterPro" id="IPR008925">
    <property type="entry name" value="aa_tRNA-synth_I_cd-bd_sf"/>
</dbReference>
<dbReference type="SUPFAM" id="SSF52374">
    <property type="entry name" value="Nucleotidylyl transferase"/>
    <property type="match status" value="1"/>
</dbReference>
<comment type="catalytic activity">
    <reaction evidence="7">
        <text>tRNA(Glu) + L-glutamate + ATP = L-glutamyl-tRNA(Glu) + AMP + diphosphate</text>
        <dbReference type="Rhea" id="RHEA:23540"/>
        <dbReference type="Rhea" id="RHEA-COMP:9663"/>
        <dbReference type="Rhea" id="RHEA-COMP:9680"/>
        <dbReference type="ChEBI" id="CHEBI:29985"/>
        <dbReference type="ChEBI" id="CHEBI:30616"/>
        <dbReference type="ChEBI" id="CHEBI:33019"/>
        <dbReference type="ChEBI" id="CHEBI:78442"/>
        <dbReference type="ChEBI" id="CHEBI:78520"/>
        <dbReference type="ChEBI" id="CHEBI:456215"/>
        <dbReference type="EC" id="6.1.1.17"/>
    </reaction>
</comment>
<reference evidence="11" key="1">
    <citation type="submission" date="2017-09" db="EMBL/GenBank/DDBJ databases">
        <title>Depth-based differentiation of microbial function through sediment-hosted aquifers and enrichment of novel symbionts in the deep terrestrial subsurface.</title>
        <authorList>
            <person name="Probst A.J."/>
            <person name="Ladd B."/>
            <person name="Jarett J.K."/>
            <person name="Geller-Mcgrath D.E."/>
            <person name="Sieber C.M.K."/>
            <person name="Emerson J.B."/>
            <person name="Anantharaman K."/>
            <person name="Thomas B.C."/>
            <person name="Malmstrom R."/>
            <person name="Stieglmeier M."/>
            <person name="Klingl A."/>
            <person name="Woyke T."/>
            <person name="Ryan C.M."/>
            <person name="Banfield J.F."/>
        </authorList>
    </citation>
    <scope>NUCLEOTIDE SEQUENCE [LARGE SCALE GENOMIC DNA]</scope>
</reference>
<dbReference type="GO" id="GO:0005524">
    <property type="term" value="F:ATP binding"/>
    <property type="evidence" value="ECO:0007669"/>
    <property type="project" value="UniProtKB-UniRule"/>
</dbReference>
<keyword evidence="5 7" id="KW-0648">Protein biosynthesis</keyword>
<dbReference type="GO" id="GO:0005829">
    <property type="term" value="C:cytosol"/>
    <property type="evidence" value="ECO:0007669"/>
    <property type="project" value="TreeGrafter"/>
</dbReference>
<name>A0A2M7WZP1_UNCKA</name>
<evidence type="ECO:0000256" key="2">
    <source>
        <dbReference type="ARBA" id="ARBA00022598"/>
    </source>
</evidence>
<sequence>MENVRVRIAPSPTGMVHVGNTHAAYFNYVFAKKNNGTFIVRLDDTDAQRFVEGAEEKVYELFTWLGLTWQEGPDIGGPYAPYRQSERFDRYAKVAQSLVDEGKAYEHEGAIFLKLPEGKPFVFNDLVRGEVSFNRADLKDLVLMRSNATPTYHFATVVDEIDHKISHVIRGEDHLSNTPKQMMIFEALGQTPPFYAHLPLLRNPDKSKLSKRQGHVSLQWYKDEGILPEALKNFFGLMGWSHPDEKEVFSEDEFVQLFNLEDVNPTAPVFDLEKLKWLNGVYIRNLSVNQLSDLLIDGGFISKDWYENREYFDRVVAVAIERMRTLSEFALQNRFFFEDLEATGEWGEKVLSLLDGDSGKAYLSDIVLVLTDESLDWNAKLLEESMRKLQEKHDLKPKNAFMGLRYIITGEKATPPLFDTMEILGREKVLKRIQTYRAMT</sequence>
<keyword evidence="2 7" id="KW-0436">Ligase</keyword>
<dbReference type="InterPro" id="IPR014729">
    <property type="entry name" value="Rossmann-like_a/b/a_fold"/>
</dbReference>
<keyword evidence="4 7" id="KW-0067">ATP-binding</keyword>
<evidence type="ECO:0000259" key="8">
    <source>
        <dbReference type="Pfam" id="PF00749"/>
    </source>
</evidence>
<dbReference type="InterPro" id="IPR020058">
    <property type="entry name" value="Glu/Gln-tRNA-synth_Ib_cat-dom"/>
</dbReference>
<dbReference type="CDD" id="cd00808">
    <property type="entry name" value="GluRS_core"/>
    <property type="match status" value="1"/>
</dbReference>
<proteinExistence type="inferred from homology"/>
<keyword evidence="7" id="KW-0963">Cytoplasm</keyword>
<evidence type="ECO:0000256" key="5">
    <source>
        <dbReference type="ARBA" id="ARBA00022917"/>
    </source>
</evidence>
<dbReference type="AlphaFoldDB" id="A0A2M7WZP1"/>
<dbReference type="Pfam" id="PF00749">
    <property type="entry name" value="tRNA-synt_1c"/>
    <property type="match status" value="2"/>
</dbReference>
<dbReference type="GO" id="GO:0000049">
    <property type="term" value="F:tRNA binding"/>
    <property type="evidence" value="ECO:0007669"/>
    <property type="project" value="InterPro"/>
</dbReference>
<dbReference type="PANTHER" id="PTHR43311:SF2">
    <property type="entry name" value="GLUTAMATE--TRNA LIGASE, MITOCHONDRIAL-RELATED"/>
    <property type="match status" value="1"/>
</dbReference>
<dbReference type="Gene3D" id="1.10.10.350">
    <property type="match status" value="1"/>
</dbReference>
<dbReference type="EMBL" id="PFWZ01000198">
    <property type="protein sequence ID" value="PJA39079.1"/>
    <property type="molecule type" value="Genomic_DNA"/>
</dbReference>
<comment type="similarity">
    <text evidence="1 7">Belongs to the class-I aminoacyl-tRNA synthetase family. Glutamate--tRNA ligase type 1 subfamily.</text>
</comment>
<keyword evidence="3 7" id="KW-0547">Nucleotide-binding</keyword>
<dbReference type="Gene3D" id="3.40.50.620">
    <property type="entry name" value="HUPs"/>
    <property type="match status" value="2"/>
</dbReference>
<evidence type="ECO:0000256" key="3">
    <source>
        <dbReference type="ARBA" id="ARBA00022741"/>
    </source>
</evidence>
<dbReference type="InterPro" id="IPR020751">
    <property type="entry name" value="aa-tRNA-synth_I_codon-bd_sub2"/>
</dbReference>
<dbReference type="Pfam" id="PF19269">
    <property type="entry name" value="Anticodon_2"/>
    <property type="match status" value="1"/>
</dbReference>
<organism evidence="10 11">
    <name type="scientific">candidate division WWE3 bacterium CG_4_9_14_3_um_filter_39_7</name>
    <dbReference type="NCBI Taxonomy" id="1975080"/>
    <lineage>
        <taxon>Bacteria</taxon>
        <taxon>Katanobacteria</taxon>
    </lineage>
</organism>
<feature type="short sequence motif" description="'KMSKS' region" evidence="7">
    <location>
        <begin position="208"/>
        <end position="212"/>
    </location>
</feature>